<evidence type="ECO:0000313" key="1">
    <source>
        <dbReference type="EMBL" id="RKT43795.1"/>
    </source>
</evidence>
<dbReference type="OrthoDB" id="5766925at2"/>
<keyword evidence="2" id="KW-1185">Reference proteome</keyword>
<organism evidence="1 2">
    <name type="scientific">Thiocapsa rosea</name>
    <dbReference type="NCBI Taxonomy" id="69360"/>
    <lineage>
        <taxon>Bacteria</taxon>
        <taxon>Pseudomonadati</taxon>
        <taxon>Pseudomonadota</taxon>
        <taxon>Gammaproteobacteria</taxon>
        <taxon>Chromatiales</taxon>
        <taxon>Chromatiaceae</taxon>
        <taxon>Thiocapsa</taxon>
    </lineage>
</organism>
<evidence type="ECO:0000313" key="2">
    <source>
        <dbReference type="Proteomes" id="UP000274556"/>
    </source>
</evidence>
<dbReference type="EMBL" id="RBXL01000001">
    <property type="protein sequence ID" value="RKT43795.1"/>
    <property type="molecule type" value="Genomic_DNA"/>
</dbReference>
<proteinExistence type="predicted"/>
<reference evidence="1 2" key="1">
    <citation type="submission" date="2018-10" db="EMBL/GenBank/DDBJ databases">
        <title>Genomic Encyclopedia of Archaeal and Bacterial Type Strains, Phase II (KMG-II): from individual species to whole genera.</title>
        <authorList>
            <person name="Goeker M."/>
        </authorList>
    </citation>
    <scope>NUCLEOTIDE SEQUENCE [LARGE SCALE GENOMIC DNA]</scope>
    <source>
        <strain evidence="1 2">DSM 235</strain>
    </source>
</reference>
<comment type="caution">
    <text evidence="1">The sequence shown here is derived from an EMBL/GenBank/DDBJ whole genome shotgun (WGS) entry which is preliminary data.</text>
</comment>
<dbReference type="Proteomes" id="UP000274556">
    <property type="component" value="Unassembled WGS sequence"/>
</dbReference>
<name>A0A495V5C8_9GAMM</name>
<accession>A0A495V5C8</accession>
<gene>
    <name evidence="1" type="ORF">BDD21_1154</name>
</gene>
<dbReference type="RefSeq" id="WP_120796326.1">
    <property type="nucleotide sequence ID" value="NZ_RBXL01000001.1"/>
</dbReference>
<protein>
    <submittedName>
        <fullName evidence="1">Uncharacterized protein</fullName>
    </submittedName>
</protein>
<sequence>MQIKRILDHGFRPAIMALYIGAVGPVQAQSFVVENGVISGVRGIEIQGSLYDVTFADGSFNGVYPAQLSGYGPLAQEVAEALLNASESGALRADPGEQRNLQLQGCSSRESCTVLIPEHSTGTSPSAQTTYAVEVIYSLADFRSVTSKLWPFDASTDTALMPDMLYAIITPAR</sequence>
<dbReference type="AlphaFoldDB" id="A0A495V5C8"/>